<dbReference type="EMBL" id="JAOPGA020001065">
    <property type="protein sequence ID" value="KAL0484709.1"/>
    <property type="molecule type" value="Genomic_DNA"/>
</dbReference>
<reference evidence="2 3" key="1">
    <citation type="submission" date="2024-03" db="EMBL/GenBank/DDBJ databases">
        <title>The Acrasis kona genome and developmental transcriptomes reveal deep origins of eukaryotic multicellular pathways.</title>
        <authorList>
            <person name="Sheikh S."/>
            <person name="Fu C.-J."/>
            <person name="Brown M.W."/>
            <person name="Baldauf S.L."/>
        </authorList>
    </citation>
    <scope>NUCLEOTIDE SEQUENCE [LARGE SCALE GENOMIC DNA]</scope>
    <source>
        <strain evidence="2 3">ATCC MYA-3509</strain>
    </source>
</reference>
<evidence type="ECO:0000313" key="3">
    <source>
        <dbReference type="Proteomes" id="UP001431209"/>
    </source>
</evidence>
<feature type="compositionally biased region" description="Polar residues" evidence="1">
    <location>
        <begin position="8"/>
        <end position="22"/>
    </location>
</feature>
<organism evidence="2 3">
    <name type="scientific">Acrasis kona</name>
    <dbReference type="NCBI Taxonomy" id="1008807"/>
    <lineage>
        <taxon>Eukaryota</taxon>
        <taxon>Discoba</taxon>
        <taxon>Heterolobosea</taxon>
        <taxon>Tetramitia</taxon>
        <taxon>Eutetramitia</taxon>
        <taxon>Acrasidae</taxon>
        <taxon>Acrasis</taxon>
    </lineage>
</organism>
<feature type="region of interest" description="Disordered" evidence="1">
    <location>
        <begin position="1"/>
        <end position="22"/>
    </location>
</feature>
<dbReference type="Proteomes" id="UP001431209">
    <property type="component" value="Unassembled WGS sequence"/>
</dbReference>
<evidence type="ECO:0000256" key="1">
    <source>
        <dbReference type="SAM" id="MobiDB-lite"/>
    </source>
</evidence>
<comment type="caution">
    <text evidence="2">The sequence shown here is derived from an EMBL/GenBank/DDBJ whole genome shotgun (WGS) entry which is preliminary data.</text>
</comment>
<sequence>MNKRKNPNEINQRSKATSSPESIRSYLISTVSKQIHHTCGGIHSLKHPTTKKDIMHLNNEYITNIIKKLPMKPLKDNRVYFDDHFALQTNNFPKFLTSSEVFDFENMTEETCDPCISFETKLRPKKSTNKKKLLKNIPTSIKIDKVTQKRKNYDQIPITNFTCSKSAQQAALNQKEKFKSENCQDDALIINEPKAKKLKLKLRKHPPVLSPSKPQNKKECSQDVVSRKVDFGQMLLYQLDTLLVEALFGCE</sequence>
<keyword evidence="3" id="KW-1185">Reference proteome</keyword>
<dbReference type="AlphaFoldDB" id="A0AAW2Z720"/>
<evidence type="ECO:0000313" key="2">
    <source>
        <dbReference type="EMBL" id="KAL0484709.1"/>
    </source>
</evidence>
<accession>A0AAW2Z720</accession>
<proteinExistence type="predicted"/>
<protein>
    <submittedName>
        <fullName evidence="2">Naa25</fullName>
    </submittedName>
</protein>
<name>A0AAW2Z720_9EUKA</name>
<gene>
    <name evidence="2" type="ORF">AKO1_003527</name>
</gene>